<feature type="domain" description="Phosphotyrosine protein phosphatase I" evidence="6">
    <location>
        <begin position="2"/>
        <end position="148"/>
    </location>
</feature>
<dbReference type="EC" id="3.1.3.48" evidence="2"/>
<proteinExistence type="inferred from homology"/>
<dbReference type="AlphaFoldDB" id="A0A5C7AFX2"/>
<keyword evidence="8" id="KW-1185">Reference proteome</keyword>
<dbReference type="SMART" id="SM00226">
    <property type="entry name" value="LMWPc"/>
    <property type="match status" value="1"/>
</dbReference>
<dbReference type="InterPro" id="IPR023485">
    <property type="entry name" value="Ptyr_pPase"/>
</dbReference>
<dbReference type="OrthoDB" id="9784339at2"/>
<accession>A0A5C7AFX2</accession>
<sequence length="151" mass="16915">MTKILMVCLGNICRSPLAHGILEAKLPGDRFEIDSAGTGDYHIGKLPDHRSIATAKQNDIDISNQRCRQFSVSDFDTYDIIYVMDHSNYENVITLARDADDSAKVKLILEDAGFDENLEVPDPYWGDAKDFDKVYTLLDNACDKIAAKLLE</sequence>
<evidence type="ECO:0000256" key="2">
    <source>
        <dbReference type="ARBA" id="ARBA00013064"/>
    </source>
</evidence>
<dbReference type="GO" id="GO:0004725">
    <property type="term" value="F:protein tyrosine phosphatase activity"/>
    <property type="evidence" value="ECO:0007669"/>
    <property type="project" value="UniProtKB-EC"/>
</dbReference>
<evidence type="ECO:0000313" key="8">
    <source>
        <dbReference type="Proteomes" id="UP000321734"/>
    </source>
</evidence>
<dbReference type="CDD" id="cd16343">
    <property type="entry name" value="LMWPTP"/>
    <property type="match status" value="1"/>
</dbReference>
<evidence type="ECO:0000256" key="4">
    <source>
        <dbReference type="ARBA" id="ARBA00022912"/>
    </source>
</evidence>
<dbReference type="Pfam" id="PF01451">
    <property type="entry name" value="LMWPc"/>
    <property type="match status" value="1"/>
</dbReference>
<keyword evidence="4" id="KW-0904">Protein phosphatase</keyword>
<evidence type="ECO:0000256" key="3">
    <source>
        <dbReference type="ARBA" id="ARBA00022801"/>
    </source>
</evidence>
<feature type="active site" description="Nucleophile" evidence="5">
    <location>
        <position position="8"/>
    </location>
</feature>
<dbReference type="PANTHER" id="PTHR11717:SF7">
    <property type="entry name" value="LOW MOLECULAR WEIGHT PHOSPHOTYROSINE PROTEIN PHOSPHATASE"/>
    <property type="match status" value="1"/>
</dbReference>
<dbReference type="InterPro" id="IPR050438">
    <property type="entry name" value="LMW_PTPase"/>
</dbReference>
<dbReference type="Proteomes" id="UP000321734">
    <property type="component" value="Unassembled WGS sequence"/>
</dbReference>
<reference evidence="7 8" key="1">
    <citation type="submission" date="2019-08" db="EMBL/GenBank/DDBJ databases">
        <title>Genome sequence of Gelidibacter salicanalis IC162T.</title>
        <authorList>
            <person name="Bowman J.P."/>
        </authorList>
    </citation>
    <scope>NUCLEOTIDE SEQUENCE [LARGE SCALE GENOMIC DNA]</scope>
    <source>
        <strain evidence="7 8">IC162</strain>
    </source>
</reference>
<gene>
    <name evidence="7" type="ORF">ES711_09380</name>
</gene>
<feature type="active site" description="Proton donor" evidence="5">
    <location>
        <position position="122"/>
    </location>
</feature>
<feature type="active site" evidence="5">
    <location>
        <position position="14"/>
    </location>
</feature>
<keyword evidence="3" id="KW-0378">Hydrolase</keyword>
<evidence type="ECO:0000256" key="5">
    <source>
        <dbReference type="PIRSR" id="PIRSR617867-1"/>
    </source>
</evidence>
<evidence type="ECO:0000313" key="7">
    <source>
        <dbReference type="EMBL" id="TXE07650.1"/>
    </source>
</evidence>
<name>A0A5C7AFX2_9FLAO</name>
<dbReference type="SUPFAM" id="SSF52788">
    <property type="entry name" value="Phosphotyrosine protein phosphatases I"/>
    <property type="match status" value="1"/>
</dbReference>
<dbReference type="InterPro" id="IPR036196">
    <property type="entry name" value="Ptyr_pPase_sf"/>
</dbReference>
<comment type="similarity">
    <text evidence="1">Belongs to the low molecular weight phosphotyrosine protein phosphatase family.</text>
</comment>
<dbReference type="PANTHER" id="PTHR11717">
    <property type="entry name" value="LOW MOLECULAR WEIGHT PROTEIN TYROSINE PHOSPHATASE"/>
    <property type="match status" value="1"/>
</dbReference>
<protein>
    <recommendedName>
        <fullName evidence="2">protein-tyrosine-phosphatase</fullName>
        <ecNumber evidence="2">3.1.3.48</ecNumber>
    </recommendedName>
</protein>
<dbReference type="EMBL" id="VORX01000004">
    <property type="protein sequence ID" value="TXE07650.1"/>
    <property type="molecule type" value="Genomic_DNA"/>
</dbReference>
<dbReference type="InterPro" id="IPR017867">
    <property type="entry name" value="Tyr_phospatase_low_mol_wt"/>
</dbReference>
<comment type="caution">
    <text evidence="7">The sequence shown here is derived from an EMBL/GenBank/DDBJ whole genome shotgun (WGS) entry which is preliminary data.</text>
</comment>
<dbReference type="Gene3D" id="3.40.50.2300">
    <property type="match status" value="1"/>
</dbReference>
<organism evidence="7 8">
    <name type="scientific">Gelidibacter salicanalis</name>
    <dbReference type="NCBI Taxonomy" id="291193"/>
    <lineage>
        <taxon>Bacteria</taxon>
        <taxon>Pseudomonadati</taxon>
        <taxon>Bacteroidota</taxon>
        <taxon>Flavobacteriia</taxon>
        <taxon>Flavobacteriales</taxon>
        <taxon>Flavobacteriaceae</taxon>
        <taxon>Gelidibacter</taxon>
    </lineage>
</organism>
<dbReference type="PRINTS" id="PR00719">
    <property type="entry name" value="LMWPTPASE"/>
</dbReference>
<dbReference type="RefSeq" id="WP_146892936.1">
    <property type="nucleotide sequence ID" value="NZ_VORX01000004.1"/>
</dbReference>
<evidence type="ECO:0000256" key="1">
    <source>
        <dbReference type="ARBA" id="ARBA00011063"/>
    </source>
</evidence>
<evidence type="ECO:0000259" key="6">
    <source>
        <dbReference type="SMART" id="SM00226"/>
    </source>
</evidence>